<feature type="region of interest" description="Disordered" evidence="1">
    <location>
        <begin position="497"/>
        <end position="558"/>
    </location>
</feature>
<dbReference type="EMBL" id="JAUUTY010000006">
    <property type="protein sequence ID" value="KAK1615821.1"/>
    <property type="molecule type" value="Genomic_DNA"/>
</dbReference>
<proteinExistence type="predicted"/>
<keyword evidence="3" id="KW-1185">Reference proteome</keyword>
<name>A0AAD8R878_LOLMU</name>
<dbReference type="PANTHER" id="PTHR33170:SF2">
    <property type="entry name" value="OS12G0531500 PROTEIN"/>
    <property type="match status" value="1"/>
</dbReference>
<feature type="compositionally biased region" description="Low complexity" evidence="1">
    <location>
        <begin position="395"/>
        <end position="407"/>
    </location>
</feature>
<feature type="compositionally biased region" description="Acidic residues" evidence="1">
    <location>
        <begin position="166"/>
        <end position="178"/>
    </location>
</feature>
<evidence type="ECO:0000256" key="1">
    <source>
        <dbReference type="SAM" id="MobiDB-lite"/>
    </source>
</evidence>
<gene>
    <name evidence="2" type="ORF">QYE76_021338</name>
</gene>
<feature type="region of interest" description="Disordered" evidence="1">
    <location>
        <begin position="146"/>
        <end position="214"/>
    </location>
</feature>
<evidence type="ECO:0008006" key="4">
    <source>
        <dbReference type="Google" id="ProtNLM"/>
    </source>
</evidence>
<feature type="compositionally biased region" description="Low complexity" evidence="1">
    <location>
        <begin position="190"/>
        <end position="205"/>
    </location>
</feature>
<organism evidence="2 3">
    <name type="scientific">Lolium multiflorum</name>
    <name type="common">Italian ryegrass</name>
    <name type="synonym">Lolium perenne subsp. multiflorum</name>
    <dbReference type="NCBI Taxonomy" id="4521"/>
    <lineage>
        <taxon>Eukaryota</taxon>
        <taxon>Viridiplantae</taxon>
        <taxon>Streptophyta</taxon>
        <taxon>Embryophyta</taxon>
        <taxon>Tracheophyta</taxon>
        <taxon>Spermatophyta</taxon>
        <taxon>Magnoliopsida</taxon>
        <taxon>Liliopsida</taxon>
        <taxon>Poales</taxon>
        <taxon>Poaceae</taxon>
        <taxon>BOP clade</taxon>
        <taxon>Pooideae</taxon>
        <taxon>Poodae</taxon>
        <taxon>Poeae</taxon>
        <taxon>Poeae Chloroplast Group 2 (Poeae type)</taxon>
        <taxon>Loliodinae</taxon>
        <taxon>Loliinae</taxon>
        <taxon>Lolium</taxon>
    </lineage>
</organism>
<feature type="compositionally biased region" description="Basic and acidic residues" evidence="1">
    <location>
        <begin position="320"/>
        <end position="347"/>
    </location>
</feature>
<dbReference type="PANTHER" id="PTHR33170">
    <property type="entry name" value="DUF4283 DOMAIN-CONTAINING PROTEIN-RELATED"/>
    <property type="match status" value="1"/>
</dbReference>
<feature type="region of interest" description="Disordered" evidence="1">
    <location>
        <begin position="383"/>
        <end position="409"/>
    </location>
</feature>
<protein>
    <recommendedName>
        <fullName evidence="4">DUF4283 domain-containing protein</fullName>
    </recommendedName>
</protein>
<evidence type="ECO:0000313" key="2">
    <source>
        <dbReference type="EMBL" id="KAK1615821.1"/>
    </source>
</evidence>
<dbReference type="AlphaFoldDB" id="A0AAD8R878"/>
<evidence type="ECO:0000313" key="3">
    <source>
        <dbReference type="Proteomes" id="UP001231189"/>
    </source>
</evidence>
<sequence>MEAELKDLVDEDWEWHVQKINDSDFAMFFPSKESLRMAIRGGGLTLPSSKLHIIVTNNAGDPAAAEQLVEVWVKLYDVPPPYRQAVRILLAARELGRPITVDESSLLSSSEPIRLLLGHKSSTSLPSFFTLFVNSQGFKVRVVPEAVPTSSGGAAPPPPQPRPADDKEEDPEESEGDGWDGRRGKHTQKNKGAVAAGASASAPPNRKTAGGSSLALDPTLPASALSQYGSNLAGKGDIFPVLAKIVHQVASAEKLAEESAGSGGSQSPPSPSISMDSTSLQEDDASPPHCPSLWKAQLLSEEDRAEAGIESPISWETDPEAMRARERRSKSNADRPSLRLSPTRKDIAVQLDFSDGLPEGKGSEEVMPLREGVVIAELAASVTRAPRSKSNPPVSARTSARGAGSSSIPIMEKAMQRARDKVPGTSSKSISDFAVLQSVSDDKLLAVAHDSCVLFPSASGNPAPLLSIIRAKELVQAELAMARDRIEEEQRKAKELKLLQEQEVGQPSSVSPTGGPVGEKSPVKQVQQVKSRKIQKKQPSLGKRVLTRQARGRKVVPQ</sequence>
<feature type="compositionally biased region" description="Polar residues" evidence="1">
    <location>
        <begin position="503"/>
        <end position="512"/>
    </location>
</feature>
<dbReference type="Proteomes" id="UP001231189">
    <property type="component" value="Unassembled WGS sequence"/>
</dbReference>
<reference evidence="2" key="1">
    <citation type="submission" date="2023-07" db="EMBL/GenBank/DDBJ databases">
        <title>A chromosome-level genome assembly of Lolium multiflorum.</title>
        <authorList>
            <person name="Chen Y."/>
            <person name="Copetti D."/>
            <person name="Kolliker R."/>
            <person name="Studer B."/>
        </authorList>
    </citation>
    <scope>NUCLEOTIDE SEQUENCE</scope>
    <source>
        <strain evidence="2">02402/16</strain>
        <tissue evidence="2">Leaf</tissue>
    </source>
</reference>
<feature type="region of interest" description="Disordered" evidence="1">
    <location>
        <begin position="252"/>
        <end position="365"/>
    </location>
</feature>
<accession>A0AAD8R878</accession>
<comment type="caution">
    <text evidence="2">The sequence shown here is derived from an EMBL/GenBank/DDBJ whole genome shotgun (WGS) entry which is preliminary data.</text>
</comment>